<sequence>MNLPASSAAAPVHSTVSGGSSFSCNSAPGSSGLSAMGGSSSAAVGETGHRQSACPCRGGSRALVTNFDFNGTNGGVYDGRPIFYKEPEPFEENFLGDVGPILIARNQVVPFSTDPIIENRADTVASNSLKEDSLLHPLDPPRNPAGKISINAVSGNEEILNGMEVEINTQMEGDPISTKPMQLLTAAVEPHLRQWPYVDGVVIVRDVAAPLDKYPRSNRGACSHIFVHASASLLSSRIPVILANRLYE</sequence>
<organism evidence="2 3">
    <name type="scientific">Striga asiatica</name>
    <name type="common">Asiatic witchweed</name>
    <name type="synonym">Buchnera asiatica</name>
    <dbReference type="NCBI Taxonomy" id="4170"/>
    <lineage>
        <taxon>Eukaryota</taxon>
        <taxon>Viridiplantae</taxon>
        <taxon>Streptophyta</taxon>
        <taxon>Embryophyta</taxon>
        <taxon>Tracheophyta</taxon>
        <taxon>Spermatophyta</taxon>
        <taxon>Magnoliopsida</taxon>
        <taxon>eudicotyledons</taxon>
        <taxon>Gunneridae</taxon>
        <taxon>Pentapetalae</taxon>
        <taxon>asterids</taxon>
        <taxon>lamiids</taxon>
        <taxon>Lamiales</taxon>
        <taxon>Orobanchaceae</taxon>
        <taxon>Buchnereae</taxon>
        <taxon>Striga</taxon>
    </lineage>
</organism>
<evidence type="ECO:0000256" key="1">
    <source>
        <dbReference type="SAM" id="MobiDB-lite"/>
    </source>
</evidence>
<gene>
    <name evidence="2" type="ORF">STAS_11777</name>
</gene>
<proteinExistence type="predicted"/>
<accession>A0A5A7PRB5</accession>
<evidence type="ECO:0000313" key="3">
    <source>
        <dbReference type="Proteomes" id="UP000325081"/>
    </source>
</evidence>
<dbReference type="Proteomes" id="UP000325081">
    <property type="component" value="Unassembled WGS sequence"/>
</dbReference>
<keyword evidence="3" id="KW-1185">Reference proteome</keyword>
<reference evidence="3" key="1">
    <citation type="journal article" date="2019" name="Curr. Biol.">
        <title>Genome Sequence of Striga asiatica Provides Insight into the Evolution of Plant Parasitism.</title>
        <authorList>
            <person name="Yoshida S."/>
            <person name="Kim S."/>
            <person name="Wafula E.K."/>
            <person name="Tanskanen J."/>
            <person name="Kim Y.M."/>
            <person name="Honaas L."/>
            <person name="Yang Z."/>
            <person name="Spallek T."/>
            <person name="Conn C.E."/>
            <person name="Ichihashi Y."/>
            <person name="Cheong K."/>
            <person name="Cui S."/>
            <person name="Der J.P."/>
            <person name="Gundlach H."/>
            <person name="Jiao Y."/>
            <person name="Hori C."/>
            <person name="Ishida J.K."/>
            <person name="Kasahara H."/>
            <person name="Kiba T."/>
            <person name="Kim M.S."/>
            <person name="Koo N."/>
            <person name="Laohavisit A."/>
            <person name="Lee Y.H."/>
            <person name="Lumba S."/>
            <person name="McCourt P."/>
            <person name="Mortimer J.C."/>
            <person name="Mutuku J.M."/>
            <person name="Nomura T."/>
            <person name="Sasaki-Sekimoto Y."/>
            <person name="Seto Y."/>
            <person name="Wang Y."/>
            <person name="Wakatake T."/>
            <person name="Sakakibara H."/>
            <person name="Demura T."/>
            <person name="Yamaguchi S."/>
            <person name="Yoneyama K."/>
            <person name="Manabe R.I."/>
            <person name="Nelson D.C."/>
            <person name="Schulman A.H."/>
            <person name="Timko M.P."/>
            <person name="dePamphilis C.W."/>
            <person name="Choi D."/>
            <person name="Shirasu K."/>
        </authorList>
    </citation>
    <scope>NUCLEOTIDE SEQUENCE [LARGE SCALE GENOMIC DNA]</scope>
    <source>
        <strain evidence="3">cv. UVA1</strain>
    </source>
</reference>
<evidence type="ECO:0000313" key="2">
    <source>
        <dbReference type="EMBL" id="GER35495.1"/>
    </source>
</evidence>
<name>A0A5A7PRB5_STRAF</name>
<dbReference type="AlphaFoldDB" id="A0A5A7PRB5"/>
<protein>
    <submittedName>
        <fullName evidence="2">Cyclic AMP-dependent transcription factor ATF-6alpha</fullName>
    </submittedName>
</protein>
<comment type="caution">
    <text evidence="2">The sequence shown here is derived from an EMBL/GenBank/DDBJ whole genome shotgun (WGS) entry which is preliminary data.</text>
</comment>
<dbReference type="EMBL" id="BKCP01004962">
    <property type="protein sequence ID" value="GER35495.1"/>
    <property type="molecule type" value="Genomic_DNA"/>
</dbReference>
<feature type="region of interest" description="Disordered" evidence="1">
    <location>
        <begin position="35"/>
        <end position="55"/>
    </location>
</feature>